<feature type="region of interest" description="Disordered" evidence="1">
    <location>
        <begin position="70"/>
        <end position="91"/>
    </location>
</feature>
<gene>
    <name evidence="2" type="ORF">K452DRAFT_73568</name>
</gene>
<proteinExistence type="predicted"/>
<feature type="compositionally biased region" description="Basic and acidic residues" evidence="1">
    <location>
        <begin position="82"/>
        <end position="91"/>
    </location>
</feature>
<dbReference type="Proteomes" id="UP000799438">
    <property type="component" value="Unassembled WGS sequence"/>
</dbReference>
<sequence length="91" mass="10117">MYVCMYVCAVKRVLKAEEDVMRTAGGGSFEQKMTVVVVVVVVVMVIPSNNKFSNEPCLRVLLGKVSTAVHHHPVQPQTSERQNTKERVSSK</sequence>
<dbReference type="AlphaFoldDB" id="A0A6A6B736"/>
<accession>A0A6A6B736</accession>
<organism evidence="2 3">
    <name type="scientific">Aplosporella prunicola CBS 121167</name>
    <dbReference type="NCBI Taxonomy" id="1176127"/>
    <lineage>
        <taxon>Eukaryota</taxon>
        <taxon>Fungi</taxon>
        <taxon>Dikarya</taxon>
        <taxon>Ascomycota</taxon>
        <taxon>Pezizomycotina</taxon>
        <taxon>Dothideomycetes</taxon>
        <taxon>Dothideomycetes incertae sedis</taxon>
        <taxon>Botryosphaeriales</taxon>
        <taxon>Aplosporellaceae</taxon>
        <taxon>Aplosporella</taxon>
    </lineage>
</organism>
<evidence type="ECO:0000313" key="2">
    <source>
        <dbReference type="EMBL" id="KAF2139213.1"/>
    </source>
</evidence>
<dbReference type="GeneID" id="54304583"/>
<evidence type="ECO:0000256" key="1">
    <source>
        <dbReference type="SAM" id="MobiDB-lite"/>
    </source>
</evidence>
<reference evidence="2" key="1">
    <citation type="journal article" date="2020" name="Stud. Mycol.">
        <title>101 Dothideomycetes genomes: a test case for predicting lifestyles and emergence of pathogens.</title>
        <authorList>
            <person name="Haridas S."/>
            <person name="Albert R."/>
            <person name="Binder M."/>
            <person name="Bloem J."/>
            <person name="Labutti K."/>
            <person name="Salamov A."/>
            <person name="Andreopoulos B."/>
            <person name="Baker S."/>
            <person name="Barry K."/>
            <person name="Bills G."/>
            <person name="Bluhm B."/>
            <person name="Cannon C."/>
            <person name="Castanera R."/>
            <person name="Culley D."/>
            <person name="Daum C."/>
            <person name="Ezra D."/>
            <person name="Gonzalez J."/>
            <person name="Henrissat B."/>
            <person name="Kuo A."/>
            <person name="Liang C."/>
            <person name="Lipzen A."/>
            <person name="Lutzoni F."/>
            <person name="Magnuson J."/>
            <person name="Mondo S."/>
            <person name="Nolan M."/>
            <person name="Ohm R."/>
            <person name="Pangilinan J."/>
            <person name="Park H.-J."/>
            <person name="Ramirez L."/>
            <person name="Alfaro M."/>
            <person name="Sun H."/>
            <person name="Tritt A."/>
            <person name="Yoshinaga Y."/>
            <person name="Zwiers L.-H."/>
            <person name="Turgeon B."/>
            <person name="Goodwin S."/>
            <person name="Spatafora J."/>
            <person name="Crous P."/>
            <person name="Grigoriev I."/>
        </authorList>
    </citation>
    <scope>NUCLEOTIDE SEQUENCE</scope>
    <source>
        <strain evidence="2">CBS 121167</strain>
    </source>
</reference>
<dbReference type="EMBL" id="ML995493">
    <property type="protein sequence ID" value="KAF2139213.1"/>
    <property type="molecule type" value="Genomic_DNA"/>
</dbReference>
<protein>
    <submittedName>
        <fullName evidence="2">Uncharacterized protein</fullName>
    </submittedName>
</protein>
<dbReference type="RefSeq" id="XP_033394926.1">
    <property type="nucleotide sequence ID" value="XM_033547076.1"/>
</dbReference>
<keyword evidence="3" id="KW-1185">Reference proteome</keyword>
<name>A0A6A6B736_9PEZI</name>
<evidence type="ECO:0000313" key="3">
    <source>
        <dbReference type="Proteomes" id="UP000799438"/>
    </source>
</evidence>